<organism evidence="3 4">
    <name type="scientific">Parnassius apollo</name>
    <name type="common">Apollo butterfly</name>
    <name type="synonym">Papilio apollo</name>
    <dbReference type="NCBI Taxonomy" id="110799"/>
    <lineage>
        <taxon>Eukaryota</taxon>
        <taxon>Metazoa</taxon>
        <taxon>Ecdysozoa</taxon>
        <taxon>Arthropoda</taxon>
        <taxon>Hexapoda</taxon>
        <taxon>Insecta</taxon>
        <taxon>Pterygota</taxon>
        <taxon>Neoptera</taxon>
        <taxon>Endopterygota</taxon>
        <taxon>Lepidoptera</taxon>
        <taxon>Glossata</taxon>
        <taxon>Ditrysia</taxon>
        <taxon>Papilionoidea</taxon>
        <taxon>Papilionidae</taxon>
        <taxon>Parnassiinae</taxon>
        <taxon>Parnassini</taxon>
        <taxon>Parnassius</taxon>
        <taxon>Parnassius</taxon>
    </lineage>
</organism>
<dbReference type="InterPro" id="IPR002018">
    <property type="entry name" value="CarbesteraseB"/>
</dbReference>
<evidence type="ECO:0000259" key="2">
    <source>
        <dbReference type="Pfam" id="PF00135"/>
    </source>
</evidence>
<dbReference type="Pfam" id="PF00135">
    <property type="entry name" value="COesterase"/>
    <property type="match status" value="1"/>
</dbReference>
<dbReference type="PANTHER" id="PTHR11559">
    <property type="entry name" value="CARBOXYLESTERASE"/>
    <property type="match status" value="1"/>
</dbReference>
<name>A0A8S3WB01_PARAO</name>
<dbReference type="AlphaFoldDB" id="A0A8S3WB01"/>
<evidence type="ECO:0000313" key="4">
    <source>
        <dbReference type="Proteomes" id="UP000691718"/>
    </source>
</evidence>
<dbReference type="EMBL" id="CAJQZP010000220">
    <property type="protein sequence ID" value="CAG4948907.1"/>
    <property type="molecule type" value="Genomic_DNA"/>
</dbReference>
<accession>A0A8S3WB01</accession>
<sequence length="414" mass="47357">MALKWVKYNIKYFNGDENNVTAFGESAGAGLVTSYLTSKMADNLCHKIISQSGNLLSDLYIVKEDQIAKARCLTSIMGKEISDVREMYERLLTAPVEELTAIINACSRPVVENKFEGVKQFFDEDPIVTMRENRFKKLPVVVTLNSHESALFLEKDEHGNTVYAKNFQYFIPRCLDVQNDSPRALKFAKKLRDFYFDGKDVTDEEKYLDFISDAHFARDTVMFIEYLSKFNKDTYFCLFSYSGNMNTSLMRKLGFKGATHGDLIQYVFYRKNKAAKCTEKDQKIVDFLSEAWCNFAINGLNTTISELRDENINLKQCITDLNNHLSEVDTTLSDLNEQSISFDTRLKSAESQVSKDNYLSNKLEVVETRLAAMEQQARDCNIEISNLPERRGENLVTVIINIGVLINQQIQPLT</sequence>
<comment type="caution">
    <text evidence="3">The sequence shown here is derived from an EMBL/GenBank/DDBJ whole genome shotgun (WGS) entry which is preliminary data.</text>
</comment>
<dbReference type="OrthoDB" id="19653at2759"/>
<dbReference type="Proteomes" id="UP000691718">
    <property type="component" value="Unassembled WGS sequence"/>
</dbReference>
<evidence type="ECO:0000256" key="1">
    <source>
        <dbReference type="ARBA" id="ARBA00023180"/>
    </source>
</evidence>
<dbReference type="InterPro" id="IPR050309">
    <property type="entry name" value="Type-B_Carboxylest/Lipase"/>
</dbReference>
<keyword evidence="1" id="KW-0325">Glycoprotein</keyword>
<gene>
    <name evidence="3" type="ORF">PAPOLLO_LOCUS3882</name>
</gene>
<evidence type="ECO:0000313" key="3">
    <source>
        <dbReference type="EMBL" id="CAG4948907.1"/>
    </source>
</evidence>
<proteinExistence type="predicted"/>
<keyword evidence="4" id="KW-1185">Reference proteome</keyword>
<protein>
    <submittedName>
        <fullName evidence="3">(apollo) hypothetical protein</fullName>
    </submittedName>
</protein>
<reference evidence="3" key="1">
    <citation type="submission" date="2021-04" db="EMBL/GenBank/DDBJ databases">
        <authorList>
            <person name="Tunstrom K."/>
        </authorList>
    </citation>
    <scope>NUCLEOTIDE SEQUENCE</scope>
</reference>
<feature type="domain" description="Carboxylesterase type B" evidence="2">
    <location>
        <begin position="1"/>
        <end position="329"/>
    </location>
</feature>